<evidence type="ECO:0000313" key="1">
    <source>
        <dbReference type="EMBL" id="OQD81497.1"/>
    </source>
</evidence>
<name>A0A1V6PXP3_9EURO</name>
<evidence type="ECO:0000313" key="2">
    <source>
        <dbReference type="Proteomes" id="UP000191672"/>
    </source>
</evidence>
<gene>
    <name evidence="1" type="ORF">PENANT_c027G07733</name>
</gene>
<dbReference type="Proteomes" id="UP000191672">
    <property type="component" value="Unassembled WGS sequence"/>
</dbReference>
<sequence>MPMICNGVRRLQLAVDLAVGDAEFISAGG</sequence>
<proteinExistence type="predicted"/>
<dbReference type="EMBL" id="MDYN01000027">
    <property type="protein sequence ID" value="OQD81497.1"/>
    <property type="molecule type" value="Genomic_DNA"/>
</dbReference>
<protein>
    <submittedName>
        <fullName evidence="1">Uncharacterized protein</fullName>
    </submittedName>
</protein>
<reference evidence="2" key="1">
    <citation type="journal article" date="2017" name="Nat. Microbiol.">
        <title>Global analysis of biosynthetic gene clusters reveals vast potential of secondary metabolite production in Penicillium species.</title>
        <authorList>
            <person name="Nielsen J.C."/>
            <person name="Grijseels S."/>
            <person name="Prigent S."/>
            <person name="Ji B."/>
            <person name="Dainat J."/>
            <person name="Nielsen K.F."/>
            <person name="Frisvad J.C."/>
            <person name="Workman M."/>
            <person name="Nielsen J."/>
        </authorList>
    </citation>
    <scope>NUCLEOTIDE SEQUENCE [LARGE SCALE GENOMIC DNA]</scope>
    <source>
        <strain evidence="2">IBT 31811</strain>
    </source>
</reference>
<dbReference type="AlphaFoldDB" id="A0A1V6PXP3"/>
<organism evidence="1 2">
    <name type="scientific">Penicillium antarcticum</name>
    <dbReference type="NCBI Taxonomy" id="416450"/>
    <lineage>
        <taxon>Eukaryota</taxon>
        <taxon>Fungi</taxon>
        <taxon>Dikarya</taxon>
        <taxon>Ascomycota</taxon>
        <taxon>Pezizomycotina</taxon>
        <taxon>Eurotiomycetes</taxon>
        <taxon>Eurotiomycetidae</taxon>
        <taxon>Eurotiales</taxon>
        <taxon>Aspergillaceae</taxon>
        <taxon>Penicillium</taxon>
    </lineage>
</organism>
<comment type="caution">
    <text evidence="1">The sequence shown here is derived from an EMBL/GenBank/DDBJ whole genome shotgun (WGS) entry which is preliminary data.</text>
</comment>
<accession>A0A1V6PXP3</accession>
<keyword evidence="2" id="KW-1185">Reference proteome</keyword>